<evidence type="ECO:0000313" key="3">
    <source>
        <dbReference type="EMBL" id="RUM95079.1"/>
    </source>
</evidence>
<keyword evidence="4" id="KW-1185">Reference proteome</keyword>
<feature type="signal peptide" evidence="1">
    <location>
        <begin position="1"/>
        <end position="22"/>
    </location>
</feature>
<reference evidence="2 4" key="1">
    <citation type="submission" date="2018-11" db="EMBL/GenBank/DDBJ databases">
        <title>Pseudaminobacter arsenicus sp. nov., an arsenic-resistant bacterium isolated from arsenic-rich aquifers.</title>
        <authorList>
            <person name="Mu Y."/>
        </authorList>
    </citation>
    <scope>NUCLEOTIDE SEQUENCE [LARGE SCALE GENOMIC DNA]</scope>
    <source>
        <strain evidence="2 4">CB3</strain>
    </source>
</reference>
<evidence type="ECO:0000313" key="4">
    <source>
        <dbReference type="Proteomes" id="UP000281647"/>
    </source>
</evidence>
<protein>
    <submittedName>
        <fullName evidence="2">Porin</fullName>
    </submittedName>
</protein>
<evidence type="ECO:0000256" key="1">
    <source>
        <dbReference type="SAM" id="SignalP"/>
    </source>
</evidence>
<dbReference type="Proteomes" id="UP000281647">
    <property type="component" value="Unassembled WGS sequence"/>
</dbReference>
<comment type="caution">
    <text evidence="2">The sequence shown here is derived from an EMBL/GenBank/DDBJ whole genome shotgun (WGS) entry which is preliminary data.</text>
</comment>
<proteinExistence type="predicted"/>
<sequence length="34" mass="3366">MNTKSLLLGSAAALFAVSGAYAADAVVVAEPEPM</sequence>
<dbReference type="AlphaFoldDB" id="A0A432UYZ4"/>
<accession>A0A432UYZ4</accession>
<name>A0A432UYZ4_9HYPH</name>
<dbReference type="EMBL" id="RKST01000096">
    <property type="protein sequence ID" value="RUM95079.1"/>
    <property type="molecule type" value="Genomic_DNA"/>
</dbReference>
<dbReference type="EMBL" id="RKST01000096">
    <property type="protein sequence ID" value="RUM95078.1"/>
    <property type="molecule type" value="Genomic_DNA"/>
</dbReference>
<gene>
    <name evidence="2" type="ORF">EET67_25360</name>
    <name evidence="3" type="ORF">EET67_25370</name>
</gene>
<feature type="non-terminal residue" evidence="2">
    <location>
        <position position="34"/>
    </location>
</feature>
<organism evidence="2 4">
    <name type="scientific">Borborobacter arsenicus</name>
    <dbReference type="NCBI Taxonomy" id="1851146"/>
    <lineage>
        <taxon>Bacteria</taxon>
        <taxon>Pseudomonadati</taxon>
        <taxon>Pseudomonadota</taxon>
        <taxon>Alphaproteobacteria</taxon>
        <taxon>Hyphomicrobiales</taxon>
        <taxon>Phyllobacteriaceae</taxon>
        <taxon>Borborobacter</taxon>
    </lineage>
</organism>
<feature type="chain" id="PRO_5036351653" evidence="1">
    <location>
        <begin position="23"/>
        <end position="34"/>
    </location>
</feature>
<keyword evidence="1" id="KW-0732">Signal</keyword>
<evidence type="ECO:0000313" key="2">
    <source>
        <dbReference type="EMBL" id="RUM95078.1"/>
    </source>
</evidence>